<evidence type="ECO:0000313" key="3">
    <source>
        <dbReference type="EMBL" id="MEP0948096.1"/>
    </source>
</evidence>
<evidence type="ECO:0000313" key="4">
    <source>
        <dbReference type="Proteomes" id="UP001482513"/>
    </source>
</evidence>
<dbReference type="EMBL" id="JAMPKX010000006">
    <property type="protein sequence ID" value="MEP0948096.1"/>
    <property type="molecule type" value="Genomic_DNA"/>
</dbReference>
<dbReference type="RefSeq" id="WP_190705449.1">
    <property type="nucleotide sequence ID" value="NZ_JAMPKX010000006.1"/>
</dbReference>
<dbReference type="PANTHER" id="PTHR46401:SF2">
    <property type="entry name" value="GLYCOSYLTRANSFERASE WBBK-RELATED"/>
    <property type="match status" value="1"/>
</dbReference>
<evidence type="ECO:0000256" key="1">
    <source>
        <dbReference type="ARBA" id="ARBA00022679"/>
    </source>
</evidence>
<dbReference type="PANTHER" id="PTHR46401">
    <property type="entry name" value="GLYCOSYLTRANSFERASE WBBK-RELATED"/>
    <property type="match status" value="1"/>
</dbReference>
<reference evidence="3 4" key="1">
    <citation type="submission" date="2022-04" db="EMBL/GenBank/DDBJ databases">
        <title>Positive selection, recombination, and allopatry shape intraspecific diversity of widespread and dominant cyanobacteria.</title>
        <authorList>
            <person name="Wei J."/>
            <person name="Shu W."/>
            <person name="Hu C."/>
        </authorList>
    </citation>
    <scope>NUCLEOTIDE SEQUENCE [LARGE SCALE GENOMIC DNA]</scope>
    <source>
        <strain evidence="3 4">DQ-A4</strain>
    </source>
</reference>
<dbReference type="Gene3D" id="3.40.50.2000">
    <property type="entry name" value="Glycogen Phosphorylase B"/>
    <property type="match status" value="1"/>
</dbReference>
<comment type="caution">
    <text evidence="3">The sequence shown here is derived from an EMBL/GenBank/DDBJ whole genome shotgun (WGS) entry which is preliminary data.</text>
</comment>
<accession>A0ABV0K5N6</accession>
<dbReference type="Pfam" id="PF00534">
    <property type="entry name" value="Glycos_transf_1"/>
    <property type="match status" value="1"/>
</dbReference>
<gene>
    <name evidence="3" type="ORF">NC992_14525</name>
</gene>
<keyword evidence="1" id="KW-0808">Transferase</keyword>
<protein>
    <submittedName>
        <fullName evidence="3">Glycosyltransferase family 4 protein</fullName>
    </submittedName>
</protein>
<evidence type="ECO:0000259" key="2">
    <source>
        <dbReference type="Pfam" id="PF00534"/>
    </source>
</evidence>
<dbReference type="SUPFAM" id="SSF53756">
    <property type="entry name" value="UDP-Glycosyltransferase/glycogen phosphorylase"/>
    <property type="match status" value="1"/>
</dbReference>
<name>A0ABV0K5N6_9CYAN</name>
<dbReference type="Proteomes" id="UP001482513">
    <property type="component" value="Unassembled WGS sequence"/>
</dbReference>
<feature type="domain" description="Glycosyl transferase family 1" evidence="2">
    <location>
        <begin position="243"/>
        <end position="402"/>
    </location>
</feature>
<sequence>MKVLYDITVLGMGHIMPRAKTGVFRVAENLACGLKEIEECELEFCVSSIPDWLFASFDYLDANDKLNAVSFPHSWRSKRQLWSFQNRLNLQIEDSHGLRRNSLRLIRKLVSSAGQSARRNYRPIESKSISNSNIYHSPFHPIPEEIRTASHLQKFLSVMDLIPILFPDFFEFDESGTIKKAINSLDPESWIFCISHSTKEDLCNYTKLIDPSKVFVTHLAASELFYPCTNSQHFKYVCEKYKIPKSPYILSLSTLEPRKNIDHIIRCYIQLVEQEKLQDLHLVLVGTKGWKYDKIYTELSNNPILKDRIIVTGYVADEDLASLYSNALAFVYPSFYEGFGLPPLEAMQCGIPVITSDTSSLPEVVGDAGIMLNPKDVDGMCHSLLKLYSQPALRQAMARKSIEQSKKFSWEKCVQETVAAYKLALSV</sequence>
<dbReference type="InterPro" id="IPR001296">
    <property type="entry name" value="Glyco_trans_1"/>
</dbReference>
<proteinExistence type="predicted"/>
<keyword evidence="4" id="KW-1185">Reference proteome</keyword>
<dbReference type="CDD" id="cd03809">
    <property type="entry name" value="GT4_MtfB-like"/>
    <property type="match status" value="1"/>
</dbReference>
<organism evidence="3 4">
    <name type="scientific">Leptolyngbya subtilissima DQ-A4</name>
    <dbReference type="NCBI Taxonomy" id="2933933"/>
    <lineage>
        <taxon>Bacteria</taxon>
        <taxon>Bacillati</taxon>
        <taxon>Cyanobacteriota</taxon>
        <taxon>Cyanophyceae</taxon>
        <taxon>Leptolyngbyales</taxon>
        <taxon>Leptolyngbyaceae</taxon>
        <taxon>Leptolyngbya group</taxon>
        <taxon>Leptolyngbya</taxon>
    </lineage>
</organism>